<evidence type="ECO:0000313" key="1">
    <source>
        <dbReference type="EMBL" id="KIK11064.1"/>
    </source>
</evidence>
<protein>
    <submittedName>
        <fullName evidence="1">Uncharacterized protein</fullName>
    </submittedName>
</protein>
<accession>A0A0C9YAR9</accession>
<keyword evidence="2" id="KW-1185">Reference proteome</keyword>
<dbReference type="AlphaFoldDB" id="A0A0C9YAR9"/>
<reference evidence="1 2" key="1">
    <citation type="submission" date="2014-04" db="EMBL/GenBank/DDBJ databases">
        <authorList>
            <consortium name="DOE Joint Genome Institute"/>
            <person name="Kuo A."/>
            <person name="Kohler A."/>
            <person name="Costa M.D."/>
            <person name="Nagy L.G."/>
            <person name="Floudas D."/>
            <person name="Copeland A."/>
            <person name="Barry K.W."/>
            <person name="Cichocki N."/>
            <person name="Veneault-Fourrey C."/>
            <person name="LaButti K."/>
            <person name="Lindquist E.A."/>
            <person name="Lipzen A."/>
            <person name="Lundell T."/>
            <person name="Morin E."/>
            <person name="Murat C."/>
            <person name="Sun H."/>
            <person name="Tunlid A."/>
            <person name="Henrissat B."/>
            <person name="Grigoriev I.V."/>
            <person name="Hibbett D.S."/>
            <person name="Martin F."/>
            <person name="Nordberg H.P."/>
            <person name="Cantor M.N."/>
            <person name="Hua S.X."/>
        </authorList>
    </citation>
    <scope>NUCLEOTIDE SEQUENCE [LARGE SCALE GENOMIC DNA]</scope>
    <source>
        <strain evidence="1 2">441</strain>
    </source>
</reference>
<gene>
    <name evidence="1" type="ORF">PISMIDRAFT_19843</name>
</gene>
<evidence type="ECO:0000313" key="2">
    <source>
        <dbReference type="Proteomes" id="UP000054018"/>
    </source>
</evidence>
<dbReference type="Proteomes" id="UP000054018">
    <property type="component" value="Unassembled WGS sequence"/>
</dbReference>
<organism evidence="1 2">
    <name type="scientific">Pisolithus microcarpus 441</name>
    <dbReference type="NCBI Taxonomy" id="765257"/>
    <lineage>
        <taxon>Eukaryota</taxon>
        <taxon>Fungi</taxon>
        <taxon>Dikarya</taxon>
        <taxon>Basidiomycota</taxon>
        <taxon>Agaricomycotina</taxon>
        <taxon>Agaricomycetes</taxon>
        <taxon>Agaricomycetidae</taxon>
        <taxon>Boletales</taxon>
        <taxon>Sclerodermatineae</taxon>
        <taxon>Pisolithaceae</taxon>
        <taxon>Pisolithus</taxon>
    </lineage>
</organism>
<reference evidence="2" key="2">
    <citation type="submission" date="2015-01" db="EMBL/GenBank/DDBJ databases">
        <title>Evolutionary Origins and Diversification of the Mycorrhizal Mutualists.</title>
        <authorList>
            <consortium name="DOE Joint Genome Institute"/>
            <consortium name="Mycorrhizal Genomics Consortium"/>
            <person name="Kohler A."/>
            <person name="Kuo A."/>
            <person name="Nagy L.G."/>
            <person name="Floudas D."/>
            <person name="Copeland A."/>
            <person name="Barry K.W."/>
            <person name="Cichocki N."/>
            <person name="Veneault-Fourrey C."/>
            <person name="LaButti K."/>
            <person name="Lindquist E.A."/>
            <person name="Lipzen A."/>
            <person name="Lundell T."/>
            <person name="Morin E."/>
            <person name="Murat C."/>
            <person name="Riley R."/>
            <person name="Ohm R."/>
            <person name="Sun H."/>
            <person name="Tunlid A."/>
            <person name="Henrissat B."/>
            <person name="Grigoriev I.V."/>
            <person name="Hibbett D.S."/>
            <person name="Martin F."/>
        </authorList>
    </citation>
    <scope>NUCLEOTIDE SEQUENCE [LARGE SCALE GENOMIC DNA]</scope>
    <source>
        <strain evidence="2">441</strain>
    </source>
</reference>
<dbReference type="EMBL" id="KN834313">
    <property type="protein sequence ID" value="KIK11064.1"/>
    <property type="molecule type" value="Genomic_DNA"/>
</dbReference>
<proteinExistence type="predicted"/>
<sequence length="76" mass="8402">MSSVCILALPLSSNLSRFNFDSSSSTSWLDGFIGSLLESFGWPSFVLTRFESQCMLLVAPSIWHFLPSILTPPALF</sequence>
<dbReference type="HOGENOM" id="CLU_2655453_0_0_1"/>
<name>A0A0C9YAR9_9AGAM</name>